<gene>
    <name evidence="6" type="ORF">G4177_34030</name>
</gene>
<dbReference type="Proteomes" id="UP001516472">
    <property type="component" value="Unassembled WGS sequence"/>
</dbReference>
<keyword evidence="3" id="KW-0804">Transcription</keyword>
<feature type="domain" description="HTH tetR-type" evidence="5">
    <location>
        <begin position="31"/>
        <end position="91"/>
    </location>
</feature>
<dbReference type="SUPFAM" id="SSF46689">
    <property type="entry name" value="Homeodomain-like"/>
    <property type="match status" value="1"/>
</dbReference>
<accession>A0ABR9PZ23</accession>
<evidence type="ECO:0000313" key="6">
    <source>
        <dbReference type="EMBL" id="MBE4753181.1"/>
    </source>
</evidence>
<keyword evidence="7" id="KW-1185">Reference proteome</keyword>
<dbReference type="Gene3D" id="1.10.357.10">
    <property type="entry name" value="Tetracycline Repressor, domain 2"/>
    <property type="match status" value="1"/>
</dbReference>
<dbReference type="InterPro" id="IPR001647">
    <property type="entry name" value="HTH_TetR"/>
</dbReference>
<dbReference type="InterPro" id="IPR036271">
    <property type="entry name" value="Tet_transcr_reg_TetR-rel_C_sf"/>
</dbReference>
<dbReference type="InterPro" id="IPR025996">
    <property type="entry name" value="MT1864/Rv1816-like_C"/>
</dbReference>
<dbReference type="InterPro" id="IPR009057">
    <property type="entry name" value="Homeodomain-like_sf"/>
</dbReference>
<evidence type="ECO:0000313" key="7">
    <source>
        <dbReference type="Proteomes" id="UP001516472"/>
    </source>
</evidence>
<dbReference type="PRINTS" id="PR00455">
    <property type="entry name" value="HTHTETR"/>
</dbReference>
<dbReference type="Pfam" id="PF13305">
    <property type="entry name" value="TetR_C_33"/>
    <property type="match status" value="1"/>
</dbReference>
<proteinExistence type="predicted"/>
<reference evidence="6 7" key="1">
    <citation type="submission" date="2020-02" db="EMBL/GenBank/DDBJ databases">
        <authorList>
            <person name="Babadi Z.K."/>
            <person name="Risdian C."/>
            <person name="Ebrahimipour G.H."/>
            <person name="Wink J."/>
        </authorList>
    </citation>
    <scope>NUCLEOTIDE SEQUENCE [LARGE SCALE GENOMIC DNA]</scope>
    <source>
        <strain evidence="6 7">ZKHCc1 1396</strain>
    </source>
</reference>
<dbReference type="InterPro" id="IPR050109">
    <property type="entry name" value="HTH-type_TetR-like_transc_reg"/>
</dbReference>
<dbReference type="PANTHER" id="PTHR30055">
    <property type="entry name" value="HTH-TYPE TRANSCRIPTIONAL REGULATOR RUTR"/>
    <property type="match status" value="1"/>
</dbReference>
<comment type="caution">
    <text evidence="6">The sequence shown here is derived from an EMBL/GenBank/DDBJ whole genome shotgun (WGS) entry which is preliminary data.</text>
</comment>
<dbReference type="EMBL" id="JAAIYO010000016">
    <property type="protein sequence ID" value="MBE4753181.1"/>
    <property type="molecule type" value="Genomic_DNA"/>
</dbReference>
<dbReference type="SUPFAM" id="SSF48498">
    <property type="entry name" value="Tetracyclin repressor-like, C-terminal domain"/>
    <property type="match status" value="1"/>
</dbReference>
<dbReference type="PANTHER" id="PTHR30055:SF220">
    <property type="entry name" value="TETR-FAMILY REGULATORY PROTEIN"/>
    <property type="match status" value="1"/>
</dbReference>
<evidence type="ECO:0000259" key="5">
    <source>
        <dbReference type="PROSITE" id="PS50977"/>
    </source>
</evidence>
<evidence type="ECO:0000256" key="3">
    <source>
        <dbReference type="ARBA" id="ARBA00023163"/>
    </source>
</evidence>
<dbReference type="Pfam" id="PF00440">
    <property type="entry name" value="TetR_N"/>
    <property type="match status" value="1"/>
</dbReference>
<evidence type="ECO:0000256" key="1">
    <source>
        <dbReference type="ARBA" id="ARBA00023015"/>
    </source>
</evidence>
<evidence type="ECO:0000256" key="2">
    <source>
        <dbReference type="ARBA" id="ARBA00023125"/>
    </source>
</evidence>
<protein>
    <submittedName>
        <fullName evidence="6">TetR/AcrR family transcriptional regulator</fullName>
    </submittedName>
</protein>
<keyword evidence="2 4" id="KW-0238">DNA-binding</keyword>
<evidence type="ECO:0000256" key="4">
    <source>
        <dbReference type="PROSITE-ProRule" id="PRU00335"/>
    </source>
</evidence>
<dbReference type="PROSITE" id="PS50977">
    <property type="entry name" value="HTH_TETR_2"/>
    <property type="match status" value="1"/>
</dbReference>
<keyword evidence="1" id="KW-0805">Transcription regulation</keyword>
<feature type="DNA-binding region" description="H-T-H motif" evidence="4">
    <location>
        <begin position="54"/>
        <end position="73"/>
    </location>
</feature>
<name>A0ABR9PZ23_9BACT</name>
<sequence length="234" mass="25827">MNGVHLLLAVRHVKSYPCDMGITERKERQRAELRERILEVARDMVMKEGFEALSMRKLAEAVEYAPATLYLHFENRDAIARELCVRGFQELFAALEPAANVADPVERLSRLTEAYLAFGLRQPETYRLIFMEDARLSEALFQDAKEGAGPQSFAVLVRVFEDLEAAGRTLEGTPPAQLAEVFWAGLHGIVSLKLTCSGFQGAPAEVLGRTLVATMVHGGGRPAKTPRRGRGGTS</sequence>
<organism evidence="6 7">
    <name type="scientific">Corallococcus soli</name>
    <dbReference type="NCBI Taxonomy" id="2710757"/>
    <lineage>
        <taxon>Bacteria</taxon>
        <taxon>Pseudomonadati</taxon>
        <taxon>Myxococcota</taxon>
        <taxon>Myxococcia</taxon>
        <taxon>Myxococcales</taxon>
        <taxon>Cystobacterineae</taxon>
        <taxon>Myxococcaceae</taxon>
        <taxon>Corallococcus</taxon>
    </lineage>
</organism>